<proteinExistence type="predicted"/>
<reference evidence="1" key="1">
    <citation type="submission" date="2023-12" db="EMBL/GenBank/DDBJ databases">
        <title>Genome sequencing and assembly of bacterial species from a model synthetic community.</title>
        <authorList>
            <person name="Hogle S.L."/>
        </authorList>
    </citation>
    <scope>NUCLEOTIDE SEQUENCE</scope>
    <source>
        <strain evidence="1">SBW25</strain>
    </source>
</reference>
<accession>A0ACD4XUE9</accession>
<gene>
    <name evidence="1" type="ORF">U0037_01115</name>
</gene>
<dbReference type="Proteomes" id="UP001325023">
    <property type="component" value="Chromosome"/>
</dbReference>
<name>A0ACD4XUE9_PSEFL</name>
<organism evidence="1 2">
    <name type="scientific">Pseudomonas fluorescens</name>
    <dbReference type="NCBI Taxonomy" id="294"/>
    <lineage>
        <taxon>Bacteria</taxon>
        <taxon>Pseudomonadati</taxon>
        <taxon>Pseudomonadota</taxon>
        <taxon>Gammaproteobacteria</taxon>
        <taxon>Pseudomonadales</taxon>
        <taxon>Pseudomonadaceae</taxon>
        <taxon>Pseudomonas</taxon>
    </lineage>
</organism>
<dbReference type="EMBL" id="CP140009">
    <property type="protein sequence ID" value="WQD72587.1"/>
    <property type="molecule type" value="Genomic_DNA"/>
</dbReference>
<sequence>MAEFSEQHKQMGAQLLTMAATLKRGYQALHAGENLQVLQPHIKDLERLHGQWLSDLDNFKTSLREQGAEPKVLDYANEAFGRWVERIKQLAS</sequence>
<keyword evidence="2" id="KW-1185">Reference proteome</keyword>
<evidence type="ECO:0000313" key="2">
    <source>
        <dbReference type="Proteomes" id="UP001325023"/>
    </source>
</evidence>
<protein>
    <submittedName>
        <fullName evidence="1">Transposase</fullName>
    </submittedName>
</protein>
<evidence type="ECO:0000313" key="1">
    <source>
        <dbReference type="EMBL" id="WQD72587.1"/>
    </source>
</evidence>